<organism evidence="2 3">
    <name type="scientific">Caerostris darwini</name>
    <dbReference type="NCBI Taxonomy" id="1538125"/>
    <lineage>
        <taxon>Eukaryota</taxon>
        <taxon>Metazoa</taxon>
        <taxon>Ecdysozoa</taxon>
        <taxon>Arthropoda</taxon>
        <taxon>Chelicerata</taxon>
        <taxon>Arachnida</taxon>
        <taxon>Araneae</taxon>
        <taxon>Araneomorphae</taxon>
        <taxon>Entelegynae</taxon>
        <taxon>Araneoidea</taxon>
        <taxon>Araneidae</taxon>
        <taxon>Caerostris</taxon>
    </lineage>
</organism>
<accession>A0AAV4SWK0</accession>
<dbReference type="AlphaFoldDB" id="A0AAV4SWK0"/>
<gene>
    <name evidence="2" type="ORF">CDAR_376801</name>
</gene>
<proteinExistence type="predicted"/>
<comment type="caution">
    <text evidence="2">The sequence shown here is derived from an EMBL/GenBank/DDBJ whole genome shotgun (WGS) entry which is preliminary data.</text>
</comment>
<sequence length="82" mass="9012">MVFACADDKSQVSSLRNCIGNSPMGGMEEAGVGQPLSNPNPSNRKERRNMSSDFLWIADDGNGFRGEEGRRYDDSGPKQKLM</sequence>
<evidence type="ECO:0000313" key="2">
    <source>
        <dbReference type="EMBL" id="GIY36860.1"/>
    </source>
</evidence>
<keyword evidence="3" id="KW-1185">Reference proteome</keyword>
<dbReference type="EMBL" id="BPLQ01008377">
    <property type="protein sequence ID" value="GIY36860.1"/>
    <property type="molecule type" value="Genomic_DNA"/>
</dbReference>
<protein>
    <submittedName>
        <fullName evidence="2">Uncharacterized protein</fullName>
    </submittedName>
</protein>
<name>A0AAV4SWK0_9ARAC</name>
<evidence type="ECO:0000313" key="3">
    <source>
        <dbReference type="Proteomes" id="UP001054837"/>
    </source>
</evidence>
<reference evidence="2 3" key="1">
    <citation type="submission" date="2021-06" db="EMBL/GenBank/DDBJ databases">
        <title>Caerostris darwini draft genome.</title>
        <authorList>
            <person name="Kono N."/>
            <person name="Arakawa K."/>
        </authorList>
    </citation>
    <scope>NUCLEOTIDE SEQUENCE [LARGE SCALE GENOMIC DNA]</scope>
</reference>
<dbReference type="Proteomes" id="UP001054837">
    <property type="component" value="Unassembled WGS sequence"/>
</dbReference>
<evidence type="ECO:0000256" key="1">
    <source>
        <dbReference type="SAM" id="MobiDB-lite"/>
    </source>
</evidence>
<feature type="region of interest" description="Disordered" evidence="1">
    <location>
        <begin position="25"/>
        <end position="82"/>
    </location>
</feature>
<feature type="compositionally biased region" description="Basic and acidic residues" evidence="1">
    <location>
        <begin position="65"/>
        <end position="82"/>
    </location>
</feature>